<evidence type="ECO:0000313" key="3">
    <source>
        <dbReference type="Proteomes" id="UP001144471"/>
    </source>
</evidence>
<dbReference type="PANTHER" id="PTHR37832:SF1">
    <property type="entry name" value="STRESS-RESPONSE A_B BARREL DOMAIN-CONTAINING PROTEIN"/>
    <property type="match status" value="1"/>
</dbReference>
<protein>
    <recommendedName>
        <fullName evidence="1">Stress-response A/B barrel domain-containing protein</fullName>
    </recommendedName>
</protein>
<feature type="domain" description="Stress-response A/B barrel" evidence="1">
    <location>
        <begin position="2"/>
        <end position="92"/>
    </location>
</feature>
<evidence type="ECO:0000313" key="2">
    <source>
        <dbReference type="EMBL" id="GLI54815.1"/>
    </source>
</evidence>
<dbReference type="EMBL" id="BSDY01000001">
    <property type="protein sequence ID" value="GLI54815.1"/>
    <property type="molecule type" value="Genomic_DNA"/>
</dbReference>
<dbReference type="InterPro" id="IPR013097">
    <property type="entry name" value="Dabb"/>
</dbReference>
<sequence>MILHLVFFKFKDEDKEANMKKMKRDLEALEMDEILKLEVGVNYNESERAWDLSLITEFEDQAALDAYQNYPPHVAIKEFAARVCAESAVVDYEK</sequence>
<dbReference type="RefSeq" id="WP_281832857.1">
    <property type="nucleotide sequence ID" value="NZ_BSDY01000001.1"/>
</dbReference>
<dbReference type="Gene3D" id="3.30.70.100">
    <property type="match status" value="1"/>
</dbReference>
<keyword evidence="3" id="KW-1185">Reference proteome</keyword>
<organism evidence="2 3">
    <name type="scientific">Propionigenium maris DSM 9537</name>
    <dbReference type="NCBI Taxonomy" id="1123000"/>
    <lineage>
        <taxon>Bacteria</taxon>
        <taxon>Fusobacteriati</taxon>
        <taxon>Fusobacteriota</taxon>
        <taxon>Fusobacteriia</taxon>
        <taxon>Fusobacteriales</taxon>
        <taxon>Fusobacteriaceae</taxon>
        <taxon>Propionigenium</taxon>
    </lineage>
</organism>
<dbReference type="AlphaFoldDB" id="A0A9W6LME0"/>
<reference evidence="2" key="1">
    <citation type="submission" date="2022-12" db="EMBL/GenBank/DDBJ databases">
        <title>Reference genome sequencing for broad-spectrum identification of bacterial and archaeal isolates by mass spectrometry.</title>
        <authorList>
            <person name="Sekiguchi Y."/>
            <person name="Tourlousse D.M."/>
        </authorList>
    </citation>
    <scope>NUCLEOTIDE SEQUENCE</scope>
    <source>
        <strain evidence="2">10succ1</strain>
    </source>
</reference>
<dbReference type="SUPFAM" id="SSF54909">
    <property type="entry name" value="Dimeric alpha+beta barrel"/>
    <property type="match status" value="1"/>
</dbReference>
<accession>A0A9W6LME0</accession>
<dbReference type="SMART" id="SM00886">
    <property type="entry name" value="Dabb"/>
    <property type="match status" value="1"/>
</dbReference>
<proteinExistence type="predicted"/>
<dbReference type="PROSITE" id="PS51502">
    <property type="entry name" value="S_R_A_B_BARREL"/>
    <property type="match status" value="1"/>
</dbReference>
<evidence type="ECO:0000259" key="1">
    <source>
        <dbReference type="PROSITE" id="PS51502"/>
    </source>
</evidence>
<comment type="caution">
    <text evidence="2">The sequence shown here is derived from an EMBL/GenBank/DDBJ whole genome shotgun (WGS) entry which is preliminary data.</text>
</comment>
<dbReference type="Pfam" id="PF07876">
    <property type="entry name" value="Dabb"/>
    <property type="match status" value="1"/>
</dbReference>
<dbReference type="PANTHER" id="PTHR37832">
    <property type="entry name" value="BLL2683 PROTEIN"/>
    <property type="match status" value="1"/>
</dbReference>
<dbReference type="InterPro" id="IPR011008">
    <property type="entry name" value="Dimeric_a/b-barrel"/>
</dbReference>
<name>A0A9W6LME0_9FUSO</name>
<gene>
    <name evidence="2" type="ORF">PM10SUCC1_03300</name>
</gene>
<dbReference type="Proteomes" id="UP001144471">
    <property type="component" value="Unassembled WGS sequence"/>
</dbReference>